<dbReference type="EMBL" id="CAJPDQ010000017">
    <property type="protein sequence ID" value="CAF9921772.1"/>
    <property type="molecule type" value="Genomic_DNA"/>
</dbReference>
<reference evidence="1" key="1">
    <citation type="submission" date="2021-03" db="EMBL/GenBank/DDBJ databases">
        <authorList>
            <person name="Tagirdzhanova G."/>
        </authorList>
    </citation>
    <scope>NUCLEOTIDE SEQUENCE</scope>
</reference>
<dbReference type="Proteomes" id="UP000664169">
    <property type="component" value="Unassembled WGS sequence"/>
</dbReference>
<protein>
    <submittedName>
        <fullName evidence="1">Uncharacterized protein</fullName>
    </submittedName>
</protein>
<comment type="caution">
    <text evidence="1">The sequence shown here is derived from an EMBL/GenBank/DDBJ whole genome shotgun (WGS) entry which is preliminary data.</text>
</comment>
<evidence type="ECO:0000313" key="2">
    <source>
        <dbReference type="Proteomes" id="UP000664169"/>
    </source>
</evidence>
<dbReference type="AlphaFoldDB" id="A0A8H3IBA9"/>
<sequence length="166" mass="18409">MNIPQPPEWQITKEPAILAACRCGSQATFASLYGSTLVESRPPLSDCIYLATTISRWVPLVSYILSLDASPPQGWFNSQRNNEHTARGLSQAQIEDYVSHSILSSVAIGDTALVRAFLDAGLKHDTILEYRRDRVDCLLERAVQGNQPPMARYLLVHDADANNELL</sequence>
<evidence type="ECO:0000313" key="1">
    <source>
        <dbReference type="EMBL" id="CAF9921772.1"/>
    </source>
</evidence>
<keyword evidence="2" id="KW-1185">Reference proteome</keyword>
<gene>
    <name evidence="1" type="ORF">GOMPHAMPRED_002394</name>
</gene>
<name>A0A8H3IBA9_9LECA</name>
<accession>A0A8H3IBA9</accession>
<organism evidence="1 2">
    <name type="scientific">Gomphillus americanus</name>
    <dbReference type="NCBI Taxonomy" id="1940652"/>
    <lineage>
        <taxon>Eukaryota</taxon>
        <taxon>Fungi</taxon>
        <taxon>Dikarya</taxon>
        <taxon>Ascomycota</taxon>
        <taxon>Pezizomycotina</taxon>
        <taxon>Lecanoromycetes</taxon>
        <taxon>OSLEUM clade</taxon>
        <taxon>Ostropomycetidae</taxon>
        <taxon>Ostropales</taxon>
        <taxon>Graphidaceae</taxon>
        <taxon>Gomphilloideae</taxon>
        <taxon>Gomphillus</taxon>
    </lineage>
</organism>
<proteinExistence type="predicted"/>